<keyword evidence="6 8" id="KW-0862">Zinc</keyword>
<sequence>MFTKSIMLQMIKADAMSDIKAVRGRFFDFTQPVSHAGELAQSARIMDDGLLLMEQGRILSLRPWSTAAPDISPGMEICHFPGKIIVPGFIDSHLHYPQTEIIGSYGNQLLEWLNTYTFPAEEQYHCPEHAGEMASFFLDQLLRNGTTTAMIFGTVHAQSVDSLFAAALERNMRIIAGKVMMDRNAPPELLETPEHSEAETRALINRWHHNGRLSYALTPRFAPTSSPDLLAMVGGLRREFPDLYLQTHLSENRHEIAWVKSLFPDHAGYLDVYHHYGLTGRKSVFAHCLHLDVEEWRTLERSHSSIAFCPTSNLFLGSGLFNLQTCWDHHIPLGIGTDVGAGTTFNLLQTLAEAYKVGQLQGYCLSVYEAFYHATLGAAQALALDGVLGNFMPGKEADFVVLDPAATPLQRLRQQKSTDFAERMFALMMLGDDRNIYQTWIQGQPAYCRDSTVKSGL</sequence>
<dbReference type="InterPro" id="IPR051607">
    <property type="entry name" value="Metallo-dep_hydrolases"/>
</dbReference>
<comment type="caution">
    <text evidence="10">The sequence shown here is derived from an EMBL/GenBank/DDBJ whole genome shotgun (WGS) entry which is preliminary data.</text>
</comment>
<dbReference type="PANTHER" id="PTHR11271">
    <property type="entry name" value="GUANINE DEAMINASE"/>
    <property type="match status" value="1"/>
</dbReference>
<dbReference type="GO" id="GO:0008270">
    <property type="term" value="F:zinc ion binding"/>
    <property type="evidence" value="ECO:0007669"/>
    <property type="project" value="UniProtKB-UniRule"/>
</dbReference>
<dbReference type="FunFam" id="3.20.20.140:FF:000022">
    <property type="entry name" value="Guanine deaminase"/>
    <property type="match status" value="1"/>
</dbReference>
<dbReference type="InterPro" id="IPR014311">
    <property type="entry name" value="Guanine_deaminase"/>
</dbReference>
<evidence type="ECO:0000256" key="5">
    <source>
        <dbReference type="ARBA" id="ARBA00022801"/>
    </source>
</evidence>
<evidence type="ECO:0000256" key="2">
    <source>
        <dbReference type="ARBA" id="ARBA00006745"/>
    </source>
</evidence>
<dbReference type="PANTHER" id="PTHR11271:SF6">
    <property type="entry name" value="GUANINE DEAMINASE"/>
    <property type="match status" value="1"/>
</dbReference>
<name>A0A4R1N5Y3_9GAMM</name>
<dbReference type="Gene3D" id="3.20.20.140">
    <property type="entry name" value="Metal-dependent hydrolases"/>
    <property type="match status" value="1"/>
</dbReference>
<dbReference type="AlphaFoldDB" id="A0A4R1N5Y3"/>
<protein>
    <recommendedName>
        <fullName evidence="3 7">Guanine deaminase</fullName>
        <shortName evidence="8">Guanase</shortName>
        <ecNumber evidence="3 7">3.5.4.3</ecNumber>
    </recommendedName>
    <alternativeName>
        <fullName evidence="8">Guanine aminohydrolase</fullName>
    </alternativeName>
</protein>
<keyword evidence="4 8" id="KW-0479">Metal-binding</keyword>
<dbReference type="GO" id="GO:0008892">
    <property type="term" value="F:guanine deaminase activity"/>
    <property type="evidence" value="ECO:0007669"/>
    <property type="project" value="UniProtKB-UniRule"/>
</dbReference>
<dbReference type="Pfam" id="PF01979">
    <property type="entry name" value="Amidohydro_1"/>
    <property type="match status" value="1"/>
</dbReference>
<dbReference type="Gene3D" id="2.30.40.10">
    <property type="entry name" value="Urease, subunit C, domain 1"/>
    <property type="match status" value="1"/>
</dbReference>
<evidence type="ECO:0000259" key="9">
    <source>
        <dbReference type="Pfam" id="PF01979"/>
    </source>
</evidence>
<dbReference type="Proteomes" id="UP000294555">
    <property type="component" value="Unassembled WGS sequence"/>
</dbReference>
<dbReference type="CDD" id="cd01303">
    <property type="entry name" value="GDEase"/>
    <property type="match status" value="1"/>
</dbReference>
<keyword evidence="5 8" id="KW-0378">Hydrolase</keyword>
<proteinExistence type="inferred from homology"/>
<evidence type="ECO:0000256" key="8">
    <source>
        <dbReference type="RuleBase" id="RU366009"/>
    </source>
</evidence>
<reference evidence="10 11" key="1">
    <citation type="submission" date="2019-02" db="EMBL/GenBank/DDBJ databases">
        <title>Investigation of anaerobic lignin degradation for improved lignocellulosic biofuels.</title>
        <authorList>
            <person name="Deangelis K."/>
        </authorList>
    </citation>
    <scope>NUCLEOTIDE SEQUENCE [LARGE SCALE GENOMIC DNA]</scope>
    <source>
        <strain evidence="10 11">159R</strain>
    </source>
</reference>
<comment type="function">
    <text evidence="8">Catalyzes the hydrolytic deamination of guanine, producing xanthine and ammonia.</text>
</comment>
<evidence type="ECO:0000256" key="6">
    <source>
        <dbReference type="ARBA" id="ARBA00022833"/>
    </source>
</evidence>
<dbReference type="SUPFAM" id="SSF51556">
    <property type="entry name" value="Metallo-dependent hydrolases"/>
    <property type="match status" value="1"/>
</dbReference>
<comment type="catalytic activity">
    <reaction evidence="8">
        <text>guanine + H2O + H(+) = xanthine + NH4(+)</text>
        <dbReference type="Rhea" id="RHEA:14665"/>
        <dbReference type="ChEBI" id="CHEBI:15377"/>
        <dbReference type="ChEBI" id="CHEBI:15378"/>
        <dbReference type="ChEBI" id="CHEBI:16235"/>
        <dbReference type="ChEBI" id="CHEBI:17712"/>
        <dbReference type="ChEBI" id="CHEBI:28938"/>
        <dbReference type="EC" id="3.5.4.3"/>
    </reaction>
</comment>
<dbReference type="NCBIfam" id="NF006679">
    <property type="entry name" value="PRK09228.1"/>
    <property type="match status" value="1"/>
</dbReference>
<evidence type="ECO:0000256" key="7">
    <source>
        <dbReference type="NCBIfam" id="TIGR02967"/>
    </source>
</evidence>
<comment type="similarity">
    <text evidence="2 8">Belongs to the metallo-dependent hydrolases superfamily. ATZ/TRZ family.</text>
</comment>
<dbReference type="EMBL" id="SJOI01000001">
    <property type="protein sequence ID" value="TCL02615.1"/>
    <property type="molecule type" value="Genomic_DNA"/>
</dbReference>
<evidence type="ECO:0000256" key="4">
    <source>
        <dbReference type="ARBA" id="ARBA00022723"/>
    </source>
</evidence>
<comment type="pathway">
    <text evidence="1 8">Purine metabolism; guanine degradation; xanthine from guanine: step 1/1.</text>
</comment>
<dbReference type="EC" id="3.5.4.3" evidence="3 7"/>
<dbReference type="InterPro" id="IPR032466">
    <property type="entry name" value="Metal_Hydrolase"/>
</dbReference>
<keyword evidence="11" id="KW-1185">Reference proteome</keyword>
<dbReference type="InterPro" id="IPR011059">
    <property type="entry name" value="Metal-dep_hydrolase_composite"/>
</dbReference>
<evidence type="ECO:0000313" key="11">
    <source>
        <dbReference type="Proteomes" id="UP000294555"/>
    </source>
</evidence>
<feature type="domain" description="Amidohydrolase-related" evidence="9">
    <location>
        <begin position="84"/>
        <end position="444"/>
    </location>
</feature>
<organism evidence="10 11">
    <name type="scientific">Sodalis ligni</name>
    <dbReference type="NCBI Taxonomy" id="2697027"/>
    <lineage>
        <taxon>Bacteria</taxon>
        <taxon>Pseudomonadati</taxon>
        <taxon>Pseudomonadota</taxon>
        <taxon>Gammaproteobacteria</taxon>
        <taxon>Enterobacterales</taxon>
        <taxon>Bruguierivoracaceae</taxon>
        <taxon>Sodalis</taxon>
    </lineage>
</organism>
<dbReference type="GO" id="GO:0005829">
    <property type="term" value="C:cytosol"/>
    <property type="evidence" value="ECO:0007669"/>
    <property type="project" value="TreeGrafter"/>
</dbReference>
<gene>
    <name evidence="10" type="ORF">EZJ58_0639</name>
</gene>
<accession>A0A4R1N5Y3</accession>
<evidence type="ECO:0000313" key="10">
    <source>
        <dbReference type="EMBL" id="TCL02615.1"/>
    </source>
</evidence>
<evidence type="ECO:0000256" key="1">
    <source>
        <dbReference type="ARBA" id="ARBA00004984"/>
    </source>
</evidence>
<dbReference type="InterPro" id="IPR006680">
    <property type="entry name" value="Amidohydro-rel"/>
</dbReference>
<evidence type="ECO:0000256" key="3">
    <source>
        <dbReference type="ARBA" id="ARBA00012781"/>
    </source>
</evidence>
<dbReference type="NCBIfam" id="TIGR02967">
    <property type="entry name" value="guan_deamin"/>
    <property type="match status" value="1"/>
</dbReference>
<dbReference type="SUPFAM" id="SSF51338">
    <property type="entry name" value="Composite domain of metallo-dependent hydrolases"/>
    <property type="match status" value="1"/>
</dbReference>
<dbReference type="UniPathway" id="UPA00603">
    <property type="reaction ID" value="UER00660"/>
</dbReference>
<comment type="cofactor">
    <cofactor evidence="8">
        <name>Zn(2+)</name>
        <dbReference type="ChEBI" id="CHEBI:29105"/>
    </cofactor>
    <text evidence="8">Binds 1 zinc ion per subunit.</text>
</comment>
<dbReference type="GO" id="GO:0006147">
    <property type="term" value="P:guanine catabolic process"/>
    <property type="evidence" value="ECO:0007669"/>
    <property type="project" value="UniProtKB-UniRule"/>
</dbReference>